<dbReference type="PANTHER" id="PTHR35807">
    <property type="entry name" value="TRANSCRIPTIONAL REGULATOR REDD-RELATED"/>
    <property type="match status" value="1"/>
</dbReference>
<proteinExistence type="predicted"/>
<organism evidence="2 3">
    <name type="scientific">Deinococcus ficus</name>
    <dbReference type="NCBI Taxonomy" id="317577"/>
    <lineage>
        <taxon>Bacteria</taxon>
        <taxon>Thermotogati</taxon>
        <taxon>Deinococcota</taxon>
        <taxon>Deinococci</taxon>
        <taxon>Deinococcales</taxon>
        <taxon>Deinococcaceae</taxon>
        <taxon>Deinococcus</taxon>
    </lineage>
</organism>
<evidence type="ECO:0000313" key="2">
    <source>
        <dbReference type="EMBL" id="ASN82717.1"/>
    </source>
</evidence>
<dbReference type="SMART" id="SM01043">
    <property type="entry name" value="BTAD"/>
    <property type="match status" value="1"/>
</dbReference>
<dbReference type="SUPFAM" id="SSF46894">
    <property type="entry name" value="C-terminal effector domain of the bipartite response regulators"/>
    <property type="match status" value="1"/>
</dbReference>
<gene>
    <name evidence="2" type="ORF">DFI_16300</name>
</gene>
<dbReference type="SUPFAM" id="SSF48452">
    <property type="entry name" value="TPR-like"/>
    <property type="match status" value="1"/>
</dbReference>
<reference evidence="2 3" key="1">
    <citation type="submission" date="2017-05" db="EMBL/GenBank/DDBJ databases">
        <title>The complete genome sequence of Deinococcus ficus isolated from the rhizosphere of the Ficus religiosa L. in Taiwan.</title>
        <authorList>
            <person name="Wu K.-M."/>
            <person name="Liao T.-L."/>
            <person name="Liu Y.-M."/>
            <person name="Young C.-C."/>
            <person name="Tsai S.-F."/>
        </authorList>
    </citation>
    <scope>NUCLEOTIDE SEQUENCE [LARGE SCALE GENOMIC DNA]</scope>
    <source>
        <strain evidence="2 3">CC-FR2-10</strain>
        <plasmid evidence="3">pdfi1</plasmid>
    </source>
</reference>
<dbReference type="InterPro" id="IPR051677">
    <property type="entry name" value="AfsR-DnrI-RedD_regulator"/>
</dbReference>
<dbReference type="Gene3D" id="1.10.10.10">
    <property type="entry name" value="Winged helix-like DNA-binding domain superfamily/Winged helix DNA-binding domain"/>
    <property type="match status" value="1"/>
</dbReference>
<name>A0A221T1E4_9DEIO</name>
<dbReference type="InterPro" id="IPR036388">
    <property type="entry name" value="WH-like_DNA-bd_sf"/>
</dbReference>
<dbReference type="InterPro" id="IPR016032">
    <property type="entry name" value="Sig_transdc_resp-reg_C-effctor"/>
</dbReference>
<keyword evidence="2" id="KW-0614">Plasmid</keyword>
<accession>A0A221T1E4</accession>
<dbReference type="InterPro" id="IPR011990">
    <property type="entry name" value="TPR-like_helical_dom_sf"/>
</dbReference>
<dbReference type="Proteomes" id="UP000259030">
    <property type="component" value="Plasmid pDFI1"/>
</dbReference>
<evidence type="ECO:0000313" key="3">
    <source>
        <dbReference type="Proteomes" id="UP000259030"/>
    </source>
</evidence>
<evidence type="ECO:0000259" key="1">
    <source>
        <dbReference type="SMART" id="SM01043"/>
    </source>
</evidence>
<dbReference type="AlphaFoldDB" id="A0A221T1E4"/>
<dbReference type="RefSeq" id="WP_051308157.1">
    <property type="nucleotide sequence ID" value="NZ_CP021082.1"/>
</dbReference>
<protein>
    <recommendedName>
        <fullName evidence="1">Bacterial transcriptional activator domain-containing protein</fullName>
    </recommendedName>
</protein>
<geneLocation type="plasmid" evidence="3">
    <name>pdfi1</name>
</geneLocation>
<dbReference type="KEGG" id="dfc:DFI_16300"/>
<keyword evidence="3" id="KW-1185">Reference proteome</keyword>
<dbReference type="GO" id="GO:0003677">
    <property type="term" value="F:DNA binding"/>
    <property type="evidence" value="ECO:0007669"/>
    <property type="project" value="InterPro"/>
</dbReference>
<dbReference type="GO" id="GO:0006355">
    <property type="term" value="P:regulation of DNA-templated transcription"/>
    <property type="evidence" value="ECO:0007669"/>
    <property type="project" value="InterPro"/>
</dbReference>
<feature type="domain" description="Bacterial transcriptional activator" evidence="1">
    <location>
        <begin position="97"/>
        <end position="239"/>
    </location>
</feature>
<dbReference type="InterPro" id="IPR005158">
    <property type="entry name" value="BTAD"/>
</dbReference>
<dbReference type="Gene3D" id="1.25.40.10">
    <property type="entry name" value="Tetratricopeptide repeat domain"/>
    <property type="match status" value="1"/>
</dbReference>
<dbReference type="EMBL" id="CP021082">
    <property type="protein sequence ID" value="ASN82717.1"/>
    <property type="molecule type" value="Genomic_DNA"/>
</dbReference>
<sequence>MALTVTTLGDQSVVQDGHAVLWPSTAAKNLFFLLLGHPSGLSRAAIVEALWDAPLTPASRANFKVTLHRLRHALADQAAVVEVDHIYTLHPRYPAASDETHFRDELGLMRRARTRESKLRYGYRAVMRYGGDYLLTQSQAWAEERRDELRSEYVQLRLELAALHCSALECHSAVRSLGAALASDPLTGEEHHQSLLTCLYALGRGEDALTHFRNYALFVQREVGDTLSNETVTLAEDIKRGEVRGARQIQSVLACPRLALYGPPRRHLGPAAPPDLHAWAAELRRGQVLHAFATKLSAARHWVALEAQARAFLQGSAGIVATALLRGPLSLPLGRMPDVAAWPAGAQAALAVALEAAALPGSSHRPEGAVVTLEGWRVKAVPLNCGEVRERAILCLGIPDGLEPDPLNAELTAQATAVLNQVLAQPKWAAVRGPPTSD</sequence>
<dbReference type="Pfam" id="PF03704">
    <property type="entry name" value="BTAD"/>
    <property type="match status" value="1"/>
</dbReference>